<evidence type="ECO:0000313" key="3">
    <source>
        <dbReference type="Proteomes" id="UP000663852"/>
    </source>
</evidence>
<accession>A0A815LZW1</accession>
<feature type="transmembrane region" description="Helical" evidence="1">
    <location>
        <begin position="916"/>
        <end position="936"/>
    </location>
</feature>
<keyword evidence="1" id="KW-0812">Transmembrane</keyword>
<feature type="transmembrane region" description="Helical" evidence="1">
    <location>
        <begin position="477"/>
        <end position="495"/>
    </location>
</feature>
<protein>
    <submittedName>
        <fullName evidence="2">Uncharacterized protein</fullName>
    </submittedName>
</protein>
<sequence>MEEQTRTKRLQNFFIEFNLFKSGENSVENLRIQRWSTRLYIPLLSFLMTILLIYTSLQTQSKQIQIYNPSLQTYTKLYQAYPNAECPCKQISISYKTFTELSAKFHQVCSSDFVSEEWIRLLYEKNSTTLRYVVDFRATAFNQFQILRQLCQLSSMTINDGIEAFYQKSLISGKLLNKDLFSAQVQSDISAFTRITTEEFLRSLTFMRSFMNGNELLTVIETAYTLIIDFQVENLVPPLITNFYTEIDGTHCGCDSDLSCHMTVGFYDFEMISRYDASYNLTQVYPREFLYGWKVACWPMESLLLSTFESFYNQTIVNRIVFYMNSSALSGHFKALNSSRDIHFTSNEIIEDLVNELFVDQWLQQSNYSSYYSQCQPQYCQYDINERPAVLFIITSLLGLYGGLSVVLHLIIPYFISFILQRLQRQTVVQEETVHHDWSLRQWIRKIVDLILHLNLFRSALRNAPNDLKQQIWSTRLYLCLIFLSFSILMVYSSVIQQRRIIQLAEPSFEIVQQLETKGYVLTCPCEYLSINYEYLFELQANYHQVCSSEFVSERWIDYLNTIADSSEDNYDNRDFRTISSSIFHLLSSMCTLSQTTVLNALYEFNQRQLITNELLSLDIFTNQINAIIQQFQTTLPNNLLSLLQLIRNMTNVNQFISGGYSNFAVLYSDNQTIPFLQSDGFISTFANGTTTKCYCSNNFTCQTETSLFHYNEDHQPNGSYYHVPNFYTGCYPIESLLRSTLQCFYDNSPCFDIVNNITDEELYQNFTRLNSNRSGRFAINITVDDLLQQLFIDSWLTTLNYSSYFQKCQPIYCEYTILQRKDAVEIVTTITGLIGGLATIFKLISPYVISIILYLIRRFMGIENSQNENRHDSLHLRDVPRKLREILLNANIFEDPDNLTLDSNEIRREKQSTRLYFILLFIALSILIIYTSLVYQNNQIVVEISSLNSFLQFQDSHNSTFVNCSCTTLSIIQSTFYEIKPTFHAICSSEFIAEPWLDMLLQSSFHNGTPTNVFTFNDTAFAQFRTLSVLCNLTKQVVLDGQDLFLQTKIVSSQMPNKTLFDLQTAEIIDEFRSSLPNTFLHNLQMFRGLAQGNGFISIYSTDSYLYVRDLDVDPSIYLKSQSYDDCDCALSSSCVKNSIPNIDGYFVGCSPLESLLQSTFQCLYNQECILQMSSAINSSFLPTPLSQIQSKYSINSTVDEIVGQMFIESWSINISYENFFDQCQPKSCSYIETERYNVVYMITIILGLYGGITVLLKLIVPLFIHQFSKFINSFRRRNHRIVPV</sequence>
<feature type="transmembrane region" description="Helical" evidence="1">
    <location>
        <begin position="1240"/>
        <end position="1266"/>
    </location>
</feature>
<gene>
    <name evidence="2" type="ORF">EDS130_LOCUS36845</name>
</gene>
<name>A0A815LZW1_ADIRI</name>
<keyword evidence="1" id="KW-0472">Membrane</keyword>
<dbReference type="Proteomes" id="UP000663852">
    <property type="component" value="Unassembled WGS sequence"/>
</dbReference>
<feature type="transmembrane region" description="Helical" evidence="1">
    <location>
        <begin position="834"/>
        <end position="857"/>
    </location>
</feature>
<evidence type="ECO:0000313" key="2">
    <source>
        <dbReference type="EMBL" id="CAF1412576.1"/>
    </source>
</evidence>
<feature type="transmembrane region" description="Helical" evidence="1">
    <location>
        <begin position="39"/>
        <end position="57"/>
    </location>
</feature>
<dbReference type="EMBL" id="CAJNOJ010000350">
    <property type="protein sequence ID" value="CAF1412576.1"/>
    <property type="molecule type" value="Genomic_DNA"/>
</dbReference>
<proteinExistence type="predicted"/>
<reference evidence="2" key="1">
    <citation type="submission" date="2021-02" db="EMBL/GenBank/DDBJ databases">
        <authorList>
            <person name="Nowell W R."/>
        </authorList>
    </citation>
    <scope>NUCLEOTIDE SEQUENCE</scope>
</reference>
<evidence type="ECO:0000256" key="1">
    <source>
        <dbReference type="SAM" id="Phobius"/>
    </source>
</evidence>
<comment type="caution">
    <text evidence="2">The sequence shown here is derived from an EMBL/GenBank/DDBJ whole genome shotgun (WGS) entry which is preliminary data.</text>
</comment>
<feature type="transmembrane region" description="Helical" evidence="1">
    <location>
        <begin position="389"/>
        <end position="416"/>
    </location>
</feature>
<organism evidence="2 3">
    <name type="scientific">Adineta ricciae</name>
    <name type="common">Rotifer</name>
    <dbReference type="NCBI Taxonomy" id="249248"/>
    <lineage>
        <taxon>Eukaryota</taxon>
        <taxon>Metazoa</taxon>
        <taxon>Spiralia</taxon>
        <taxon>Gnathifera</taxon>
        <taxon>Rotifera</taxon>
        <taxon>Eurotatoria</taxon>
        <taxon>Bdelloidea</taxon>
        <taxon>Adinetida</taxon>
        <taxon>Adinetidae</taxon>
        <taxon>Adineta</taxon>
    </lineage>
</organism>
<keyword evidence="1" id="KW-1133">Transmembrane helix</keyword>